<feature type="domain" description="NYN" evidence="1">
    <location>
        <begin position="6"/>
        <end position="171"/>
    </location>
</feature>
<proteinExistence type="predicted"/>
<dbReference type="EMBL" id="MHQY01000034">
    <property type="protein sequence ID" value="OHA13122.1"/>
    <property type="molecule type" value="Genomic_DNA"/>
</dbReference>
<dbReference type="InterPro" id="IPR021139">
    <property type="entry name" value="NYN"/>
</dbReference>
<accession>A0A1G2LQK9</accession>
<sequence>MEALKSAVLLDIENLFIAVRKDLKNKNVRAGAKDIAEVLCGIILKFAGGRGRLKYLLGAVSLPHVSSNPDIDESGKYRVRKDMADVIQVFVDNGFEVMVKSSSYNAADFLLEKLARETKEDAEVEEVFLCSGDGQDPFPKIVNGLKEAGKRVSVIVYDKIPRGLREANNFILLNEQVHLELDESVESGGLVLRQPEISETNVNELPKKESLVKIYRNIIRDVKDGKNPKPRLYFERLCRALSVWEKYFRRLNNLPFSAHRLILILDNEFPEFESGEHRTLFYAVLDCTDFFLATVRYRVRTESRFLAKLRLV</sequence>
<dbReference type="Proteomes" id="UP000177171">
    <property type="component" value="Unassembled WGS sequence"/>
</dbReference>
<dbReference type="AlphaFoldDB" id="A0A1G2LQK9"/>
<name>A0A1G2LQK9_9BACT</name>
<comment type="caution">
    <text evidence="2">The sequence shown here is derived from an EMBL/GenBank/DDBJ whole genome shotgun (WGS) entry which is preliminary data.</text>
</comment>
<reference evidence="2 3" key="1">
    <citation type="journal article" date="2016" name="Nat. Commun.">
        <title>Thousands of microbial genomes shed light on interconnected biogeochemical processes in an aquifer system.</title>
        <authorList>
            <person name="Anantharaman K."/>
            <person name="Brown C.T."/>
            <person name="Hug L.A."/>
            <person name="Sharon I."/>
            <person name="Castelle C.J."/>
            <person name="Probst A.J."/>
            <person name="Thomas B.C."/>
            <person name="Singh A."/>
            <person name="Wilkins M.J."/>
            <person name="Karaoz U."/>
            <person name="Brodie E.L."/>
            <person name="Williams K.H."/>
            <person name="Hubbard S.S."/>
            <person name="Banfield J.F."/>
        </authorList>
    </citation>
    <scope>NUCLEOTIDE SEQUENCE [LARGE SCALE GENOMIC DNA]</scope>
</reference>
<organism evidence="2 3">
    <name type="scientific">Candidatus Sungbacteria bacterium RIFCSPLOWO2_12_FULL_41_11</name>
    <dbReference type="NCBI Taxonomy" id="1802286"/>
    <lineage>
        <taxon>Bacteria</taxon>
        <taxon>Candidatus Sungiibacteriota</taxon>
    </lineage>
</organism>
<dbReference type="GO" id="GO:0004540">
    <property type="term" value="F:RNA nuclease activity"/>
    <property type="evidence" value="ECO:0007669"/>
    <property type="project" value="InterPro"/>
</dbReference>
<evidence type="ECO:0000313" key="2">
    <source>
        <dbReference type="EMBL" id="OHA13122.1"/>
    </source>
</evidence>
<evidence type="ECO:0000313" key="3">
    <source>
        <dbReference type="Proteomes" id="UP000177171"/>
    </source>
</evidence>
<evidence type="ECO:0000259" key="1">
    <source>
        <dbReference type="Pfam" id="PF01936"/>
    </source>
</evidence>
<gene>
    <name evidence="2" type="ORF">A3G49_04655</name>
</gene>
<dbReference type="Pfam" id="PF01936">
    <property type="entry name" value="NYN"/>
    <property type="match status" value="1"/>
</dbReference>
<protein>
    <recommendedName>
        <fullName evidence="1">NYN domain-containing protein</fullName>
    </recommendedName>
</protein>